<sequence length="328" mass="35483">MGLVKADSVVNLGHAARSRSMMVSAATRTGVLYLDRGVIALNKPPGLVSQGTSLGSTNLDAKNDHGPPTTSAFNDVLDALRRRYDLGTNPYPVHRLDKGTTGVLVLARTKASARDLSRQFRTHAIEKTYLALVRATAGTSFPAKEGLITSALTLDRDGRVRVRAGASESRAGPRLGDKVKAARTAWRVLTSSDVAPLSLVRLFPHTGVKHQLRVHMAHVLGVPVFGDALYGGATTSPHDLALTSVPEGRLFLHSSSISFWRYRREGHHKRFRLTIAAPLPTDFTKLCQDINLNLPEGVIEGGAFIDDKRLEGEQIPSGGRWVGDTFSI</sequence>
<evidence type="ECO:0000313" key="2">
    <source>
        <dbReference type="Proteomes" id="UP001207468"/>
    </source>
</evidence>
<gene>
    <name evidence="1" type="ORF">F5148DRAFT_115087</name>
</gene>
<evidence type="ECO:0000313" key="1">
    <source>
        <dbReference type="EMBL" id="KAI9507430.1"/>
    </source>
</evidence>
<accession>A0ACC0U7C3</accession>
<proteinExistence type="predicted"/>
<name>A0ACC0U7C3_9AGAM</name>
<dbReference type="EMBL" id="JAGFNK010000125">
    <property type="protein sequence ID" value="KAI9507430.1"/>
    <property type="molecule type" value="Genomic_DNA"/>
</dbReference>
<keyword evidence="2" id="KW-1185">Reference proteome</keyword>
<reference evidence="1" key="1">
    <citation type="submission" date="2021-03" db="EMBL/GenBank/DDBJ databases">
        <title>Evolutionary priming and transition to the ectomycorrhizal habit in an iconic lineage of mushroom-forming fungi: is preadaptation a requirement?</title>
        <authorList>
            <consortium name="DOE Joint Genome Institute"/>
            <person name="Looney B.P."/>
            <person name="Miyauchi S."/>
            <person name="Morin E."/>
            <person name="Drula E."/>
            <person name="Courty P.E."/>
            <person name="Chicoki N."/>
            <person name="Fauchery L."/>
            <person name="Kohler A."/>
            <person name="Kuo A."/>
            <person name="LaButti K."/>
            <person name="Pangilinan J."/>
            <person name="Lipzen A."/>
            <person name="Riley R."/>
            <person name="Andreopoulos W."/>
            <person name="He G."/>
            <person name="Johnson J."/>
            <person name="Barry K.W."/>
            <person name="Grigoriev I.V."/>
            <person name="Nagy L."/>
            <person name="Hibbett D."/>
            <person name="Henrissat B."/>
            <person name="Matheny P.B."/>
            <person name="Labbe J."/>
            <person name="Martin A.F."/>
        </authorList>
    </citation>
    <scope>NUCLEOTIDE SEQUENCE</scope>
    <source>
        <strain evidence="1">BPL698</strain>
    </source>
</reference>
<protein>
    <submittedName>
        <fullName evidence="1">Pseudouridine synthase</fullName>
    </submittedName>
</protein>
<organism evidence="1 2">
    <name type="scientific">Russula earlei</name>
    <dbReference type="NCBI Taxonomy" id="71964"/>
    <lineage>
        <taxon>Eukaryota</taxon>
        <taxon>Fungi</taxon>
        <taxon>Dikarya</taxon>
        <taxon>Basidiomycota</taxon>
        <taxon>Agaricomycotina</taxon>
        <taxon>Agaricomycetes</taxon>
        <taxon>Russulales</taxon>
        <taxon>Russulaceae</taxon>
        <taxon>Russula</taxon>
    </lineage>
</organism>
<dbReference type="Proteomes" id="UP001207468">
    <property type="component" value="Unassembled WGS sequence"/>
</dbReference>
<comment type="caution">
    <text evidence="1">The sequence shown here is derived from an EMBL/GenBank/DDBJ whole genome shotgun (WGS) entry which is preliminary data.</text>
</comment>